<evidence type="ECO:0000259" key="5">
    <source>
        <dbReference type="Pfam" id="PF07635"/>
    </source>
</evidence>
<dbReference type="KEGG" id="pbor:BSF38_00261"/>
<dbReference type="Pfam" id="PF07587">
    <property type="entry name" value="PSD1"/>
    <property type="match status" value="1"/>
</dbReference>
<feature type="compositionally biased region" description="Basic and acidic residues" evidence="1">
    <location>
        <begin position="162"/>
        <end position="172"/>
    </location>
</feature>
<feature type="region of interest" description="Disordered" evidence="1">
    <location>
        <begin position="138"/>
        <end position="172"/>
    </location>
</feature>
<proteinExistence type="predicted"/>
<evidence type="ECO:0000256" key="2">
    <source>
        <dbReference type="SAM" id="SignalP"/>
    </source>
</evidence>
<organism evidence="6 7">
    <name type="scientific">Paludisphaera borealis</name>
    <dbReference type="NCBI Taxonomy" id="1387353"/>
    <lineage>
        <taxon>Bacteria</taxon>
        <taxon>Pseudomonadati</taxon>
        <taxon>Planctomycetota</taxon>
        <taxon>Planctomycetia</taxon>
        <taxon>Isosphaerales</taxon>
        <taxon>Isosphaeraceae</taxon>
        <taxon>Paludisphaera</taxon>
    </lineage>
</organism>
<dbReference type="InterPro" id="IPR011429">
    <property type="entry name" value="Cyt_c_Planctomycete-type"/>
</dbReference>
<dbReference type="STRING" id="1387353.BSF38_00261"/>
<evidence type="ECO:0008006" key="8">
    <source>
        <dbReference type="Google" id="ProtNLM"/>
    </source>
</evidence>
<dbReference type="PANTHER" id="PTHR35889:SF3">
    <property type="entry name" value="F-BOX DOMAIN-CONTAINING PROTEIN"/>
    <property type="match status" value="1"/>
</dbReference>
<dbReference type="Pfam" id="PF07635">
    <property type="entry name" value="PSCyt1"/>
    <property type="match status" value="1"/>
</dbReference>
<feature type="signal peptide" evidence="2">
    <location>
        <begin position="1"/>
        <end position="27"/>
    </location>
</feature>
<dbReference type="Pfam" id="PF07583">
    <property type="entry name" value="PSCyt2"/>
    <property type="match status" value="1"/>
</dbReference>
<sequence>MKLRSLPAVLPLTLALIAAPGVVAAQAADPPTPKLPPAASKVVDYARDVAPILSRSCYPCHGEKKHKGGLALHVQERLMAGGDEGPIVVVGKSAESRLIHSVARTDPDYPMPPEGEGDPLTAAEVGLLRAWIDQGAKWSTDGTDPAKSASIKSDHWSFQPPKRTEPPAVKRADWPRNPIDRFILARLEKEGLEPSPEADRPTLIRRLSLDLIGLPPSPAEIDAFVADPRPDAYEQLVDRLLASPQHGEAWGRHWLDRARYADTNGYEKDRERSIWPYRDWVVRAINRDMPFDQFTIEQIAGDLLPNPSADQLTATGFHRNTMINEEGGIDVEEFRFAATVDRVATTGAVWLGLTVGCAQCHTHKYDPITHREYYSLFAFLNNADEPEIEVPNPAIAARRAEIEAEAQRLEAKLETQYPAEGPESLSAKRAAWEKTLHPAHWTILKPTKLVSRKHATLTVQPDGSVLASGDKPNNDVYEVEVQTDQAGVSAVRLEVLPDPSLPDGGPGRAPLFLVGDFLLTEFQAAVVGADGKAAPLKISRATEDYAASSRSAALAIDGVTDTGWGVNGQIGKPHAAVFEFERSPDVVAGRPTTLKITMNQEFIHQTTIGRFRLSVTTDARPVIASGVPADVEDVLLVDPAKRTDDQRRLLTKHYLAVAPELAKAREPIAKLRQSAPHMATTMVMQERRAENARTTNIHKRGEFMKLGDEVGPGVPAVLHPLPQGAPLNRLTLARWLVDHRNPLVGRVVANQLWQTYFGRGLVSTPEDFGVQGARPTHPELLDWLATELPRQGWSLKAMHRAIVTSATYRQRSNASADQIARDPINALLARGPRFRVGAETIRDVALAASGLLAPMMGGPSVHPPQPDGVTALAYGQEAWPTSVGRDRYRRGLYTFLKRTSPYASFITMDAPTSDTTCVRRERSNTPLQALTMLNDAVFVEAAQALARRIVREAPAPTAEARIVLAFRLCMGRAPRPEELSRITAFYGDQLARLRGGELDASKIAGAAKADVDGADLNELAAWTTVARVLLNLDETVTKE</sequence>
<evidence type="ECO:0000313" key="6">
    <source>
        <dbReference type="EMBL" id="APW58854.1"/>
    </source>
</evidence>
<dbReference type="Proteomes" id="UP000186309">
    <property type="component" value="Chromosome"/>
</dbReference>
<dbReference type="InterPro" id="IPR011444">
    <property type="entry name" value="DUF1549"/>
</dbReference>
<evidence type="ECO:0000256" key="1">
    <source>
        <dbReference type="SAM" id="MobiDB-lite"/>
    </source>
</evidence>
<dbReference type="OrthoDB" id="127107at2"/>
<evidence type="ECO:0000313" key="7">
    <source>
        <dbReference type="Proteomes" id="UP000186309"/>
    </source>
</evidence>
<evidence type="ECO:0000259" key="4">
    <source>
        <dbReference type="Pfam" id="PF07587"/>
    </source>
</evidence>
<reference evidence="7" key="1">
    <citation type="submission" date="2016-12" db="EMBL/GenBank/DDBJ databases">
        <title>Comparative genomics of four Isosphaeraceae planctomycetes: a common pool of plasmids and glycoside hydrolase genes.</title>
        <authorList>
            <person name="Ivanova A."/>
        </authorList>
    </citation>
    <scope>NUCLEOTIDE SEQUENCE [LARGE SCALE GENOMIC DNA]</scope>
    <source>
        <strain evidence="7">PX4</strain>
    </source>
</reference>
<feature type="domain" description="DUF1553" evidence="4">
    <location>
        <begin position="728"/>
        <end position="986"/>
    </location>
</feature>
<name>A0A1U7CIU0_9BACT</name>
<gene>
    <name evidence="6" type="ORF">BSF38_00261</name>
</gene>
<dbReference type="EMBL" id="CP019082">
    <property type="protein sequence ID" value="APW58854.1"/>
    <property type="molecule type" value="Genomic_DNA"/>
</dbReference>
<keyword evidence="7" id="KW-1185">Reference proteome</keyword>
<evidence type="ECO:0000259" key="3">
    <source>
        <dbReference type="Pfam" id="PF07583"/>
    </source>
</evidence>
<dbReference type="PANTHER" id="PTHR35889">
    <property type="entry name" value="CYCLOINULO-OLIGOSACCHARIDE FRUCTANOTRANSFERASE-RELATED"/>
    <property type="match status" value="1"/>
</dbReference>
<dbReference type="InterPro" id="IPR022655">
    <property type="entry name" value="DUF1553"/>
</dbReference>
<dbReference type="RefSeq" id="WP_076343113.1">
    <property type="nucleotide sequence ID" value="NZ_CP019082.1"/>
</dbReference>
<feature type="domain" description="DUF1549" evidence="3">
    <location>
        <begin position="178"/>
        <end position="384"/>
    </location>
</feature>
<feature type="chain" id="PRO_5013115245" description="Cytochrome c domain-containing protein" evidence="2">
    <location>
        <begin position="28"/>
        <end position="1039"/>
    </location>
</feature>
<protein>
    <recommendedName>
        <fullName evidence="8">Cytochrome c domain-containing protein</fullName>
    </recommendedName>
</protein>
<dbReference type="AlphaFoldDB" id="A0A1U7CIU0"/>
<keyword evidence="2" id="KW-0732">Signal</keyword>
<accession>A0A1U7CIU0</accession>
<feature type="domain" description="Cytochrome C Planctomycete-type" evidence="5">
    <location>
        <begin position="57"/>
        <end position="115"/>
    </location>
</feature>